<dbReference type="AlphaFoldDB" id="A0AAV4P092"/>
<evidence type="ECO:0000313" key="1">
    <source>
        <dbReference type="EMBL" id="GIX90595.1"/>
    </source>
</evidence>
<sequence length="81" mass="9152">MKWEERDNPPDESQAAPSIPDLLLLDATGSRDHDGHTIYYMMTVTDVTMMTICEKCQDDDLMLSDQCDQDGDTILLDLGEK</sequence>
<organism evidence="1 2">
    <name type="scientific">Caerostris extrusa</name>
    <name type="common">Bark spider</name>
    <name type="synonym">Caerostris bankana</name>
    <dbReference type="NCBI Taxonomy" id="172846"/>
    <lineage>
        <taxon>Eukaryota</taxon>
        <taxon>Metazoa</taxon>
        <taxon>Ecdysozoa</taxon>
        <taxon>Arthropoda</taxon>
        <taxon>Chelicerata</taxon>
        <taxon>Arachnida</taxon>
        <taxon>Araneae</taxon>
        <taxon>Araneomorphae</taxon>
        <taxon>Entelegynae</taxon>
        <taxon>Araneoidea</taxon>
        <taxon>Araneidae</taxon>
        <taxon>Caerostris</taxon>
    </lineage>
</organism>
<keyword evidence="2" id="KW-1185">Reference proteome</keyword>
<proteinExistence type="predicted"/>
<gene>
    <name evidence="1" type="ORF">CEXT_242901</name>
</gene>
<dbReference type="EMBL" id="BPLR01003953">
    <property type="protein sequence ID" value="GIX90595.1"/>
    <property type="molecule type" value="Genomic_DNA"/>
</dbReference>
<accession>A0AAV4P092</accession>
<evidence type="ECO:0000313" key="2">
    <source>
        <dbReference type="Proteomes" id="UP001054945"/>
    </source>
</evidence>
<comment type="caution">
    <text evidence="1">The sequence shown here is derived from an EMBL/GenBank/DDBJ whole genome shotgun (WGS) entry which is preliminary data.</text>
</comment>
<reference evidence="1 2" key="1">
    <citation type="submission" date="2021-06" db="EMBL/GenBank/DDBJ databases">
        <title>Caerostris extrusa draft genome.</title>
        <authorList>
            <person name="Kono N."/>
            <person name="Arakawa K."/>
        </authorList>
    </citation>
    <scope>NUCLEOTIDE SEQUENCE [LARGE SCALE GENOMIC DNA]</scope>
</reference>
<protein>
    <submittedName>
        <fullName evidence="1">Uncharacterized protein</fullName>
    </submittedName>
</protein>
<dbReference type="Proteomes" id="UP001054945">
    <property type="component" value="Unassembled WGS sequence"/>
</dbReference>
<name>A0AAV4P092_CAEEX</name>